<name>A0A7Z2NXT8_9SPHN</name>
<dbReference type="InterPro" id="IPR001640">
    <property type="entry name" value="Lgt"/>
</dbReference>
<dbReference type="Pfam" id="PF01790">
    <property type="entry name" value="LGT"/>
    <property type="match status" value="1"/>
</dbReference>
<organism evidence="8 9">
    <name type="scientific">Sphingomonas changnyeongensis</name>
    <dbReference type="NCBI Taxonomy" id="2698679"/>
    <lineage>
        <taxon>Bacteria</taxon>
        <taxon>Pseudomonadati</taxon>
        <taxon>Pseudomonadota</taxon>
        <taxon>Alphaproteobacteria</taxon>
        <taxon>Sphingomonadales</taxon>
        <taxon>Sphingomonadaceae</taxon>
        <taxon>Sphingomonas</taxon>
    </lineage>
</organism>
<evidence type="ECO:0000256" key="5">
    <source>
        <dbReference type="ARBA" id="ARBA00022989"/>
    </source>
</evidence>
<protein>
    <recommendedName>
        <fullName evidence="7">Phosphatidylglycerol--prolipoprotein diacylglyceryl transferase</fullName>
        <ecNumber evidence="7">2.5.1.145</ecNumber>
    </recommendedName>
</protein>
<dbReference type="PROSITE" id="PS01311">
    <property type="entry name" value="LGT"/>
    <property type="match status" value="1"/>
</dbReference>
<evidence type="ECO:0000256" key="4">
    <source>
        <dbReference type="ARBA" id="ARBA00022692"/>
    </source>
</evidence>
<dbReference type="PANTHER" id="PTHR30589:SF0">
    <property type="entry name" value="PHOSPHATIDYLGLYCEROL--PROLIPOPROTEIN DIACYLGLYCERYL TRANSFERASE"/>
    <property type="match status" value="1"/>
</dbReference>
<dbReference type="GO" id="GO:0008961">
    <property type="term" value="F:phosphatidylglycerol-prolipoprotein diacylglyceryl transferase activity"/>
    <property type="evidence" value="ECO:0007669"/>
    <property type="project" value="UniProtKB-UniRule"/>
</dbReference>
<sequence>MPHYEGANRSGKALILHLLAASGAYLNFDSLGLDPVAVDLGFFTIKWYSLAYIAGIMLGWWYLIRLLGEPGAPMARRHADDLVFYVTLGIILGGRLGYVFFYRPEILSNPMDVLKLWEGGMSFHGGLIGVIVAVTLYLRSARLSFRGTFDYVAMCVPFGLFFGRLANFVNGELWGRPTDVAWAIIFPRAGPEPRHPSQLYEAGLEGLALFALLWWLFWKTGARHRPGLIAGCFLLGYALARTALERVRQPDQGLENLPWGMTMGQTLSVPMIAVGLYLVLTALRGPGVKGGMNGGAKAGA</sequence>
<feature type="transmembrane region" description="Helical" evidence="7">
    <location>
        <begin position="40"/>
        <end position="62"/>
    </location>
</feature>
<proteinExistence type="inferred from homology"/>
<evidence type="ECO:0000256" key="2">
    <source>
        <dbReference type="ARBA" id="ARBA00022475"/>
    </source>
</evidence>
<dbReference type="UniPathway" id="UPA00664"/>
<keyword evidence="4 7" id="KW-0812">Transmembrane</keyword>
<dbReference type="PANTHER" id="PTHR30589">
    <property type="entry name" value="PROLIPOPROTEIN DIACYLGLYCERYL TRANSFERASE"/>
    <property type="match status" value="1"/>
</dbReference>
<dbReference type="Proteomes" id="UP000464468">
    <property type="component" value="Chromosome"/>
</dbReference>
<comment type="subcellular location">
    <subcellularLocation>
        <location evidence="7">Cell membrane</location>
        <topology evidence="7">Multi-pass membrane protein</topology>
    </subcellularLocation>
</comment>
<evidence type="ECO:0000313" key="8">
    <source>
        <dbReference type="EMBL" id="QHL91389.1"/>
    </source>
</evidence>
<dbReference type="NCBIfam" id="TIGR00544">
    <property type="entry name" value="lgt"/>
    <property type="match status" value="1"/>
</dbReference>
<feature type="transmembrane region" description="Helical" evidence="7">
    <location>
        <begin position="199"/>
        <end position="218"/>
    </location>
</feature>
<evidence type="ECO:0000256" key="1">
    <source>
        <dbReference type="ARBA" id="ARBA00007150"/>
    </source>
</evidence>
<reference evidence="8 9" key="1">
    <citation type="submission" date="2020-01" db="EMBL/GenBank/DDBJ databases">
        <title>Sphingomonas sp. C33 whole genome sequece.</title>
        <authorList>
            <person name="Park C."/>
        </authorList>
    </citation>
    <scope>NUCLEOTIDE SEQUENCE [LARGE SCALE GENOMIC DNA]</scope>
    <source>
        <strain evidence="8 9">C33</strain>
    </source>
</reference>
<dbReference type="RefSeq" id="WP_160593319.1">
    <property type="nucleotide sequence ID" value="NZ_CP047895.1"/>
</dbReference>
<dbReference type="AlphaFoldDB" id="A0A7Z2NXT8"/>
<comment type="pathway">
    <text evidence="7">Protein modification; lipoprotein biosynthesis (diacylglyceryl transfer).</text>
</comment>
<feature type="transmembrane region" description="Helical" evidence="7">
    <location>
        <begin position="121"/>
        <end position="139"/>
    </location>
</feature>
<keyword evidence="6 7" id="KW-0472">Membrane</keyword>
<comment type="similarity">
    <text evidence="1 7">Belongs to the Lgt family.</text>
</comment>
<dbReference type="EC" id="2.5.1.145" evidence="7"/>
<keyword evidence="3 7" id="KW-0808">Transferase</keyword>
<keyword evidence="9" id="KW-1185">Reference proteome</keyword>
<dbReference type="KEGG" id="schy:GVO57_11930"/>
<evidence type="ECO:0000313" key="9">
    <source>
        <dbReference type="Proteomes" id="UP000464468"/>
    </source>
</evidence>
<accession>A0A7Z2NXT8</accession>
<feature type="transmembrane region" description="Helical" evidence="7">
    <location>
        <begin position="151"/>
        <end position="169"/>
    </location>
</feature>
<dbReference type="HAMAP" id="MF_01147">
    <property type="entry name" value="Lgt"/>
    <property type="match status" value="1"/>
</dbReference>
<dbReference type="GO" id="GO:0005886">
    <property type="term" value="C:plasma membrane"/>
    <property type="evidence" value="ECO:0007669"/>
    <property type="project" value="UniProtKB-SubCell"/>
</dbReference>
<keyword evidence="8" id="KW-0449">Lipoprotein</keyword>
<feature type="binding site" evidence="7">
    <location>
        <position position="164"/>
    </location>
    <ligand>
        <name>a 1,2-diacyl-sn-glycero-3-phospho-(1'-sn-glycerol)</name>
        <dbReference type="ChEBI" id="CHEBI:64716"/>
    </ligand>
</feature>
<dbReference type="GO" id="GO:0042158">
    <property type="term" value="P:lipoprotein biosynthetic process"/>
    <property type="evidence" value="ECO:0007669"/>
    <property type="project" value="UniProtKB-UniRule"/>
</dbReference>
<comment type="catalytic activity">
    <reaction evidence="7">
        <text>L-cysteinyl-[prolipoprotein] + a 1,2-diacyl-sn-glycero-3-phospho-(1'-sn-glycerol) = an S-1,2-diacyl-sn-glyceryl-L-cysteinyl-[prolipoprotein] + sn-glycerol 1-phosphate + H(+)</text>
        <dbReference type="Rhea" id="RHEA:56712"/>
        <dbReference type="Rhea" id="RHEA-COMP:14679"/>
        <dbReference type="Rhea" id="RHEA-COMP:14680"/>
        <dbReference type="ChEBI" id="CHEBI:15378"/>
        <dbReference type="ChEBI" id="CHEBI:29950"/>
        <dbReference type="ChEBI" id="CHEBI:57685"/>
        <dbReference type="ChEBI" id="CHEBI:64716"/>
        <dbReference type="ChEBI" id="CHEBI:140658"/>
        <dbReference type="EC" id="2.5.1.145"/>
    </reaction>
</comment>
<gene>
    <name evidence="7" type="primary">lgt</name>
    <name evidence="8" type="ORF">GVO57_11930</name>
</gene>
<feature type="transmembrane region" description="Helical" evidence="7">
    <location>
        <begin position="264"/>
        <end position="283"/>
    </location>
</feature>
<evidence type="ECO:0000256" key="7">
    <source>
        <dbReference type="HAMAP-Rule" id="MF_01147"/>
    </source>
</evidence>
<evidence type="ECO:0000256" key="3">
    <source>
        <dbReference type="ARBA" id="ARBA00022679"/>
    </source>
</evidence>
<keyword evidence="2 7" id="KW-1003">Cell membrane</keyword>
<feature type="transmembrane region" description="Helical" evidence="7">
    <location>
        <begin position="82"/>
        <end position="101"/>
    </location>
</feature>
<dbReference type="EMBL" id="CP047895">
    <property type="protein sequence ID" value="QHL91389.1"/>
    <property type="molecule type" value="Genomic_DNA"/>
</dbReference>
<feature type="transmembrane region" description="Helical" evidence="7">
    <location>
        <begin position="227"/>
        <end position="244"/>
    </location>
</feature>
<evidence type="ECO:0000256" key="6">
    <source>
        <dbReference type="ARBA" id="ARBA00023136"/>
    </source>
</evidence>
<feature type="transmembrane region" description="Helical" evidence="7">
    <location>
        <begin position="12"/>
        <end position="28"/>
    </location>
</feature>
<comment type="function">
    <text evidence="7">Catalyzes the transfer of the diacylglyceryl group from phosphatidylglycerol to the sulfhydryl group of the N-terminal cysteine of a prolipoprotein, the first step in the formation of mature lipoproteins.</text>
</comment>
<keyword evidence="5 7" id="KW-1133">Transmembrane helix</keyword>